<evidence type="ECO:0000313" key="3">
    <source>
        <dbReference type="Proteomes" id="UP000010847"/>
    </source>
</evidence>
<dbReference type="Proteomes" id="UP000010847">
    <property type="component" value="Chromosome"/>
</dbReference>
<keyword evidence="3" id="KW-1185">Reference proteome</keyword>
<feature type="transmembrane region" description="Helical" evidence="1">
    <location>
        <begin position="7"/>
        <end position="29"/>
    </location>
</feature>
<evidence type="ECO:0008006" key="4">
    <source>
        <dbReference type="Google" id="ProtNLM"/>
    </source>
</evidence>
<dbReference type="eggNOG" id="COG3979">
    <property type="taxonomic scope" value="Bacteria"/>
</dbReference>
<keyword evidence="1" id="KW-0472">Membrane</keyword>
<dbReference type="RefSeq" id="WP_006716028.1">
    <property type="nucleotide sequence ID" value="NZ_CP007032.1"/>
</dbReference>
<accession>W0EHE7</accession>
<proteinExistence type="predicted"/>
<dbReference type="KEGG" id="dmt:DESME_10630"/>
<dbReference type="OrthoDB" id="1799392at2"/>
<dbReference type="STRING" id="871968.DESME_10630"/>
<name>W0EHE7_9FIRM</name>
<dbReference type="EMBL" id="CP007032">
    <property type="protein sequence ID" value="AHF08634.1"/>
    <property type="molecule type" value="Genomic_DNA"/>
</dbReference>
<organism evidence="2 3">
    <name type="scientific">Desulfitobacterium metallireducens DSM 15288</name>
    <dbReference type="NCBI Taxonomy" id="871968"/>
    <lineage>
        <taxon>Bacteria</taxon>
        <taxon>Bacillati</taxon>
        <taxon>Bacillota</taxon>
        <taxon>Clostridia</taxon>
        <taxon>Eubacteriales</taxon>
        <taxon>Desulfitobacteriaceae</taxon>
        <taxon>Desulfitobacterium</taxon>
    </lineage>
</organism>
<gene>
    <name evidence="2" type="ORF">DESME_10630</name>
</gene>
<reference evidence="2 3" key="1">
    <citation type="submission" date="2013-12" db="EMBL/GenBank/DDBJ databases">
        <authorList>
            <consortium name="DOE Joint Genome Institute"/>
            <person name="Smidt H."/>
            <person name="Huntemann M."/>
            <person name="Han J."/>
            <person name="Chen A."/>
            <person name="Kyrpides N."/>
            <person name="Mavromatis K."/>
            <person name="Markowitz V."/>
            <person name="Palaniappan K."/>
            <person name="Ivanova N."/>
            <person name="Schaumberg A."/>
            <person name="Pati A."/>
            <person name="Liolios K."/>
            <person name="Nordberg H.P."/>
            <person name="Cantor M.N."/>
            <person name="Hua S.X."/>
            <person name="Woyke T."/>
        </authorList>
    </citation>
    <scope>NUCLEOTIDE SEQUENCE [LARGE SCALE GENOMIC DNA]</scope>
    <source>
        <strain evidence="3">DSM 15288</strain>
    </source>
</reference>
<keyword evidence="1" id="KW-1133">Transmembrane helix</keyword>
<keyword evidence="1" id="KW-0812">Transmembrane</keyword>
<evidence type="ECO:0000256" key="1">
    <source>
        <dbReference type="SAM" id="Phobius"/>
    </source>
</evidence>
<sequence length="180" mass="20094">MRDRGSALLTSVIAIMVFLMISGIMFSIVNYNHRLETSEEQGLRAYYLAEAGANYGIAMVKTDVNSKHAEKLPTYSPFDTVHYTTNASQTNPLGLVGDFDVTVTVDKAELEVARSDDPPIESIVSATYIITVKSTGYYPDRSGIKRTIQKQYTFTLPYREELSKILSEIFERGGMNVEKS</sequence>
<evidence type="ECO:0000313" key="2">
    <source>
        <dbReference type="EMBL" id="AHF08634.1"/>
    </source>
</evidence>
<dbReference type="HOGENOM" id="CLU_1658008_0_0_9"/>
<dbReference type="AlphaFoldDB" id="W0EHE7"/>
<protein>
    <recommendedName>
        <fullName evidence="4">Type 4 fimbrial biogenesis protein PilX N-terminal domain-containing protein</fullName>
    </recommendedName>
</protein>